<accession>A0A9P0A984</accession>
<evidence type="ECO:0000313" key="9">
    <source>
        <dbReference type="Proteomes" id="UP001152759"/>
    </source>
</evidence>
<evidence type="ECO:0000313" key="8">
    <source>
        <dbReference type="EMBL" id="CAH0387464.1"/>
    </source>
</evidence>
<evidence type="ECO:0000256" key="2">
    <source>
        <dbReference type="ARBA" id="ARBA00022737"/>
    </source>
</evidence>
<dbReference type="InterPro" id="IPR035896">
    <property type="entry name" value="AN1-like_Znf"/>
</dbReference>
<dbReference type="PANTHER" id="PTHR14677">
    <property type="entry name" value="ARSENITE INDUCUBLE RNA ASSOCIATED PROTEIN AIP-1-RELATED"/>
    <property type="match status" value="1"/>
</dbReference>
<keyword evidence="3 5" id="KW-0863">Zinc-finger</keyword>
<evidence type="ECO:0000256" key="4">
    <source>
        <dbReference type="ARBA" id="ARBA00022833"/>
    </source>
</evidence>
<dbReference type="GO" id="GO:0005783">
    <property type="term" value="C:endoplasmic reticulum"/>
    <property type="evidence" value="ECO:0007669"/>
    <property type="project" value="TreeGrafter"/>
</dbReference>
<proteinExistence type="predicted"/>
<dbReference type="AlphaFoldDB" id="A0A9P0A984"/>
<dbReference type="EMBL" id="OU963864">
    <property type="protein sequence ID" value="CAH0387464.1"/>
    <property type="molecule type" value="Genomic_DNA"/>
</dbReference>
<evidence type="ECO:0000256" key="5">
    <source>
        <dbReference type="PROSITE-ProRule" id="PRU00449"/>
    </source>
</evidence>
<evidence type="ECO:0000256" key="3">
    <source>
        <dbReference type="ARBA" id="ARBA00022771"/>
    </source>
</evidence>
<reference evidence="8" key="1">
    <citation type="submission" date="2021-12" db="EMBL/GenBank/DDBJ databases">
        <authorList>
            <person name="King R."/>
        </authorList>
    </citation>
    <scope>NUCLEOTIDE SEQUENCE</scope>
</reference>
<dbReference type="InterPro" id="IPR003903">
    <property type="entry name" value="UIM_dom"/>
</dbReference>
<feature type="domain" description="AN1-type" evidence="7">
    <location>
        <begin position="4"/>
        <end position="52"/>
    </location>
</feature>
<evidence type="ECO:0000256" key="6">
    <source>
        <dbReference type="SAM" id="MobiDB-lite"/>
    </source>
</evidence>
<keyword evidence="1" id="KW-0479">Metal-binding</keyword>
<organism evidence="8 9">
    <name type="scientific">Bemisia tabaci</name>
    <name type="common">Sweetpotato whitefly</name>
    <name type="synonym">Aleurodes tabaci</name>
    <dbReference type="NCBI Taxonomy" id="7038"/>
    <lineage>
        <taxon>Eukaryota</taxon>
        <taxon>Metazoa</taxon>
        <taxon>Ecdysozoa</taxon>
        <taxon>Arthropoda</taxon>
        <taxon>Hexapoda</taxon>
        <taxon>Insecta</taxon>
        <taxon>Pterygota</taxon>
        <taxon>Neoptera</taxon>
        <taxon>Paraneoptera</taxon>
        <taxon>Hemiptera</taxon>
        <taxon>Sternorrhyncha</taxon>
        <taxon>Aleyrodoidea</taxon>
        <taxon>Aleyrodidae</taxon>
        <taxon>Aleyrodinae</taxon>
        <taxon>Bemisia</taxon>
    </lineage>
</organism>
<evidence type="ECO:0000259" key="7">
    <source>
        <dbReference type="PROSITE" id="PS51039"/>
    </source>
</evidence>
<keyword evidence="9" id="KW-1185">Reference proteome</keyword>
<sequence length="220" mass="24513">MEFPDLGQNCAELTCRKLDFLPVKCDACSKVFCREHMTYATHNCPLAYTKDVQVPVCPLCNQLIHTPRGTQPDESVGRHIDNDCRSDTATSRRKVFVNKCSMKKCRGKEMIRVLCTECKQNFCLKHRHPADHECKGKPVQASSSSQYFSKAAEAAIARMTNKLSISSTSCRGEANAKSGNGMDKNRQMEEDEALARAIALSEQEYSQGNHPTRNGNCTVS</sequence>
<dbReference type="Pfam" id="PF01428">
    <property type="entry name" value="zf-AN1"/>
    <property type="match status" value="2"/>
</dbReference>
<dbReference type="OrthoDB" id="431929at2759"/>
<dbReference type="Gene3D" id="4.10.1110.10">
    <property type="entry name" value="AN1-like Zinc finger"/>
    <property type="match status" value="2"/>
</dbReference>
<dbReference type="GO" id="GO:0045047">
    <property type="term" value="P:protein targeting to ER"/>
    <property type="evidence" value="ECO:0007669"/>
    <property type="project" value="TreeGrafter"/>
</dbReference>
<dbReference type="FunFam" id="4.10.1110.10:FF:000003">
    <property type="entry name" value="AN1-type zinc finger protein 2B isoform X1"/>
    <property type="match status" value="1"/>
</dbReference>
<dbReference type="Proteomes" id="UP001152759">
    <property type="component" value="Chromosome 3"/>
</dbReference>
<feature type="domain" description="AN1-type" evidence="7">
    <location>
        <begin position="94"/>
        <end position="142"/>
    </location>
</feature>
<dbReference type="PANTHER" id="PTHR14677:SF20">
    <property type="entry name" value="ZINC FINGER AN1-TYPE CONTAINING 2A-RELATED"/>
    <property type="match status" value="1"/>
</dbReference>
<dbReference type="InterPro" id="IPR057357">
    <property type="entry name" value="Znf-C2H2_ZFAND2A/B"/>
</dbReference>
<dbReference type="PROSITE" id="PS50330">
    <property type="entry name" value="UIM"/>
    <property type="match status" value="1"/>
</dbReference>
<dbReference type="GO" id="GO:0008270">
    <property type="term" value="F:zinc ion binding"/>
    <property type="evidence" value="ECO:0007669"/>
    <property type="project" value="UniProtKB-KW"/>
</dbReference>
<evidence type="ECO:0000256" key="1">
    <source>
        <dbReference type="ARBA" id="ARBA00022723"/>
    </source>
</evidence>
<dbReference type="Pfam" id="PF25403">
    <property type="entry name" value="zf-C2H2_ZFAND2"/>
    <property type="match status" value="1"/>
</dbReference>
<dbReference type="InterPro" id="IPR000058">
    <property type="entry name" value="Znf_AN1"/>
</dbReference>
<dbReference type="SUPFAM" id="SSF118310">
    <property type="entry name" value="AN1-like Zinc finger"/>
    <property type="match status" value="2"/>
</dbReference>
<protein>
    <recommendedName>
        <fullName evidence="7">AN1-type domain-containing protein</fullName>
    </recommendedName>
</protein>
<gene>
    <name evidence="8" type="ORF">BEMITA_LOCUS6478</name>
</gene>
<keyword evidence="2" id="KW-0677">Repeat</keyword>
<name>A0A9P0A984_BEMTA</name>
<dbReference type="PROSITE" id="PS51039">
    <property type="entry name" value="ZF_AN1"/>
    <property type="match status" value="2"/>
</dbReference>
<dbReference type="GO" id="GO:0043161">
    <property type="term" value="P:proteasome-mediated ubiquitin-dependent protein catabolic process"/>
    <property type="evidence" value="ECO:0007669"/>
    <property type="project" value="TreeGrafter"/>
</dbReference>
<dbReference type="KEGG" id="btab:109036309"/>
<keyword evidence="4" id="KW-0862">Zinc</keyword>
<feature type="region of interest" description="Disordered" evidence="6">
    <location>
        <begin position="169"/>
        <end position="192"/>
    </location>
</feature>
<dbReference type="SMART" id="SM00154">
    <property type="entry name" value="ZnF_AN1"/>
    <property type="match status" value="2"/>
</dbReference>